<accession>A0A9P1H8D6</accession>
<dbReference type="InterPro" id="IPR056279">
    <property type="entry name" value="Aip3p_Bud6_N"/>
</dbReference>
<dbReference type="InterPro" id="IPR022782">
    <property type="entry name" value="AIP3-like_C"/>
</dbReference>
<dbReference type="GO" id="GO:0005737">
    <property type="term" value="C:cytoplasm"/>
    <property type="evidence" value="ECO:0007669"/>
    <property type="project" value="TreeGrafter"/>
</dbReference>
<dbReference type="GO" id="GO:0005519">
    <property type="term" value="F:cytoskeletal regulatory protein binding"/>
    <property type="evidence" value="ECO:0007669"/>
    <property type="project" value="InterPro"/>
</dbReference>
<protein>
    <recommendedName>
        <fullName evidence="4">Actin interacting protein 3 C-terminal domain-containing protein</fullName>
    </recommendedName>
</protein>
<evidence type="ECO:0000313" key="6">
    <source>
        <dbReference type="Proteomes" id="UP000838763"/>
    </source>
</evidence>
<dbReference type="AlphaFoldDB" id="A0A9P1H8D6"/>
<dbReference type="InterPro" id="IPR005613">
    <property type="entry name" value="AIP3_C"/>
</dbReference>
<reference evidence="5" key="1">
    <citation type="submission" date="2022-11" db="EMBL/GenBank/DDBJ databases">
        <authorList>
            <person name="Scott C."/>
            <person name="Bruce N."/>
        </authorList>
    </citation>
    <scope>NUCLEOTIDE SEQUENCE</scope>
</reference>
<feature type="compositionally biased region" description="Low complexity" evidence="3">
    <location>
        <begin position="518"/>
        <end position="529"/>
    </location>
</feature>
<feature type="region of interest" description="Disordered" evidence="3">
    <location>
        <begin position="277"/>
        <end position="381"/>
    </location>
</feature>
<feature type="coiled-coil region" evidence="2">
    <location>
        <begin position="609"/>
        <end position="669"/>
    </location>
</feature>
<comment type="caution">
    <text evidence="5">The sequence shown here is derived from an EMBL/GenBank/DDBJ whole genome shotgun (WGS) entry which is preliminary data.</text>
</comment>
<proteinExistence type="predicted"/>
<feature type="domain" description="Actin interacting protein 3 C-terminal" evidence="4">
    <location>
        <begin position="390"/>
        <end position="829"/>
    </location>
</feature>
<evidence type="ECO:0000256" key="3">
    <source>
        <dbReference type="SAM" id="MobiDB-lite"/>
    </source>
</evidence>
<dbReference type="GO" id="GO:0030010">
    <property type="term" value="P:establishment of cell polarity"/>
    <property type="evidence" value="ECO:0007669"/>
    <property type="project" value="TreeGrafter"/>
</dbReference>
<dbReference type="Proteomes" id="UP000838763">
    <property type="component" value="Unassembled WGS sequence"/>
</dbReference>
<evidence type="ECO:0000259" key="4">
    <source>
        <dbReference type="SMART" id="SM00806"/>
    </source>
</evidence>
<feature type="region of interest" description="Disordered" evidence="3">
    <location>
        <begin position="517"/>
        <end position="544"/>
    </location>
</feature>
<dbReference type="Pfam" id="PF23153">
    <property type="entry name" value="Aip3p_Bud6_N"/>
    <property type="match status" value="1"/>
</dbReference>
<dbReference type="InterPro" id="IPR051825">
    <property type="entry name" value="SRCIN1"/>
</dbReference>
<feature type="region of interest" description="Disordered" evidence="3">
    <location>
        <begin position="842"/>
        <end position="866"/>
    </location>
</feature>
<dbReference type="PANTHER" id="PTHR22741:SF10">
    <property type="entry name" value="COILED-COIL DOMAIN-CONTAINING PROTEIN CG32809"/>
    <property type="match status" value="1"/>
</dbReference>
<evidence type="ECO:0000313" key="5">
    <source>
        <dbReference type="EMBL" id="CAI4217336.1"/>
    </source>
</evidence>
<dbReference type="EMBL" id="CALLCH030000016">
    <property type="protein sequence ID" value="CAI4217336.1"/>
    <property type="molecule type" value="Genomic_DNA"/>
</dbReference>
<feature type="compositionally biased region" description="Low complexity" evidence="3">
    <location>
        <begin position="147"/>
        <end position="164"/>
    </location>
</feature>
<dbReference type="PANTHER" id="PTHR22741">
    <property type="entry name" value="P140CAP/SNIP-RELATED"/>
    <property type="match status" value="1"/>
</dbReference>
<dbReference type="GO" id="GO:0051286">
    <property type="term" value="C:cell tip"/>
    <property type="evidence" value="ECO:0007669"/>
    <property type="project" value="TreeGrafter"/>
</dbReference>
<dbReference type="OrthoDB" id="783096at2759"/>
<gene>
    <name evidence="5" type="ORF">PPNO1_LOCUS6947</name>
</gene>
<feature type="compositionally biased region" description="Polar residues" evidence="3">
    <location>
        <begin position="193"/>
        <end position="204"/>
    </location>
</feature>
<feature type="region of interest" description="Disordered" evidence="3">
    <location>
        <begin position="122"/>
        <end position="231"/>
    </location>
</feature>
<keyword evidence="6" id="KW-1185">Reference proteome</keyword>
<evidence type="ECO:0000256" key="1">
    <source>
        <dbReference type="ARBA" id="ARBA00023054"/>
    </source>
</evidence>
<feature type="compositionally biased region" description="Gly residues" evidence="3">
    <location>
        <begin position="856"/>
        <end position="866"/>
    </location>
</feature>
<dbReference type="SMART" id="SM00806">
    <property type="entry name" value="AIP3"/>
    <property type="match status" value="1"/>
</dbReference>
<organism evidence="5 6">
    <name type="scientific">Parascedosporium putredinis</name>
    <dbReference type="NCBI Taxonomy" id="1442378"/>
    <lineage>
        <taxon>Eukaryota</taxon>
        <taxon>Fungi</taxon>
        <taxon>Dikarya</taxon>
        <taxon>Ascomycota</taxon>
        <taxon>Pezizomycotina</taxon>
        <taxon>Sordariomycetes</taxon>
        <taxon>Hypocreomycetidae</taxon>
        <taxon>Microascales</taxon>
        <taxon>Microascaceae</taxon>
        <taxon>Parascedosporium</taxon>
    </lineage>
</organism>
<evidence type="ECO:0000256" key="2">
    <source>
        <dbReference type="SAM" id="Coils"/>
    </source>
</evidence>
<keyword evidence="1 2" id="KW-0175">Coiled coil</keyword>
<dbReference type="Pfam" id="PF03915">
    <property type="entry name" value="AIP3"/>
    <property type="match status" value="1"/>
</dbReference>
<sequence length="866" mass="95473">MMAQQPPNSSVPLSQIEKSVTHLLVATKQLLETLTQWSRGQATDGQVSDVYVRLGYEFNMACRAFSAINVDTSDLGNVPELLRHILEATLSQEASTESLENYLPRIRDIIINLLHGLKRKQQKLRQKTARDRESGSTGSVGSLPERSTSTNTMSSMGSGLTSMLDDGLSNDYRDSQSSPAKNRLPPQRDDTRGSTNSAMSNNAMQGGGLAAPPYPENGGIPSNTSAPGDFSIDNFPRRLLLRHPLHRNRLRASELSQRSKRWGAGEEGIEALLSVPTCSTSRGSCGASPTHRRASDPEPRQPPAELPASVLDQPTSPEDVRPSATLQGPMVDPVPIMMEDSPLETKPNAIRGGGTQESTPRPRTPPAATQPDSFFQDTPPVSPTKELTLFLQYKTKVKKYVLPEGMSELSIGRLQLAFIEKFSWNTQQNGVDLPDIYIQDPVSGVRHELEDLSDIRDRTVLVLNVEPLDEVKRHIDDGLGVIKQLMQEVKQNVDDQKAAITRVSDRQQETAQEVARLASAPPVAMSPPADGSRPRNLGRKLDGSHLTDLQSLRRDLAVIRQTYSNFQAEVQGAMSTIRTKAANVKVAVVSAQLPAAEGAEGFSYVQSGRKELNSNSDRIVAKVDDLQDLVEDLRKDVVHRGVRPLPRQLEAVNKDIVMLSKELKQMEEYMNREKPIWTKIWEKELEDVCQGRDELRLMEDLMVDLRDDLEKASETFSLVEQATKEQMKDNGTSASAGTARNFSNRLDMVGGADPSQAKEGVLGEVRALMPNHENRLEAIERAEKLRQKELEGRKGGALQKELNKFVGEGKLKKSGGFEEVERARKAKDDRIRREVWERQNGIIPDDPVGEDALAAGGDGNGTVNGV</sequence>
<dbReference type="Gene3D" id="1.20.58.1540">
    <property type="entry name" value="Actin interacting protein 3, C-terminal domain"/>
    <property type="match status" value="1"/>
</dbReference>
<name>A0A9P1H8D6_9PEZI</name>